<dbReference type="Proteomes" id="UP000365705">
    <property type="component" value="Unassembled WGS sequence"/>
</dbReference>
<gene>
    <name evidence="1" type="ORF">LMUP508_01152</name>
</gene>
<name>A0A508YNN7_LIMMU</name>
<dbReference type="RefSeq" id="WP_143113056.1">
    <property type="nucleotide sequence ID" value="NZ_CABFNH010000014.1"/>
</dbReference>
<sequence length="107" mass="11581">MKIKNLLLLITSVLAVWNFAGMVRFEHIAKNAQAEAQSARIIKLHDGQELQGNGVTLTYHETDGRGAVDGDSHIWRVDVNGSSKKAATVSTDTGSDMAHNTTIIGQH</sequence>
<protein>
    <submittedName>
        <fullName evidence="1">Uncharacterized protein</fullName>
    </submittedName>
</protein>
<organism evidence="1 2">
    <name type="scientific">Limosilactobacillus mucosae</name>
    <name type="common">Lactobacillus mucosae</name>
    <dbReference type="NCBI Taxonomy" id="97478"/>
    <lineage>
        <taxon>Bacteria</taxon>
        <taxon>Bacillati</taxon>
        <taxon>Bacillota</taxon>
        <taxon>Bacilli</taxon>
        <taxon>Lactobacillales</taxon>
        <taxon>Lactobacillaceae</taxon>
        <taxon>Limosilactobacillus</taxon>
    </lineage>
</organism>
<accession>A0A508YNN7</accession>
<evidence type="ECO:0000313" key="2">
    <source>
        <dbReference type="Proteomes" id="UP000365705"/>
    </source>
</evidence>
<evidence type="ECO:0000313" key="1">
    <source>
        <dbReference type="EMBL" id="VTZ90377.1"/>
    </source>
</evidence>
<dbReference type="EMBL" id="CABFNH010000014">
    <property type="protein sequence ID" value="VTZ90377.1"/>
    <property type="molecule type" value="Genomic_DNA"/>
</dbReference>
<dbReference type="AlphaFoldDB" id="A0A508YNN7"/>
<proteinExistence type="predicted"/>
<reference evidence="1 2" key="1">
    <citation type="submission" date="2019-06" db="EMBL/GenBank/DDBJ databases">
        <authorList>
            <person name="Rodrigo-Torres L."/>
            <person name="Arahal R. D."/>
            <person name="Lucena T."/>
        </authorList>
    </citation>
    <scope>NUCLEOTIDE SEQUENCE [LARGE SCALE GENOMIC DNA]</scope>
    <source>
        <strain evidence="1 2">INIA P508</strain>
    </source>
</reference>